<keyword evidence="4" id="KW-1185">Reference proteome</keyword>
<organism evidence="3 4">
    <name type="scientific">Cichlidogyrus casuarinus</name>
    <dbReference type="NCBI Taxonomy" id="1844966"/>
    <lineage>
        <taxon>Eukaryota</taxon>
        <taxon>Metazoa</taxon>
        <taxon>Spiralia</taxon>
        <taxon>Lophotrochozoa</taxon>
        <taxon>Platyhelminthes</taxon>
        <taxon>Monogenea</taxon>
        <taxon>Monopisthocotylea</taxon>
        <taxon>Dactylogyridea</taxon>
        <taxon>Ancyrocephalidae</taxon>
        <taxon>Cichlidogyrus</taxon>
    </lineage>
</organism>
<dbReference type="InterPro" id="IPR051707">
    <property type="entry name" value="PI-Interact_SigTrans_Reg"/>
</dbReference>
<reference evidence="3 4" key="1">
    <citation type="submission" date="2024-11" db="EMBL/GenBank/DDBJ databases">
        <title>Adaptive evolution of stress response genes in parasites aligns with host niche diversity.</title>
        <authorList>
            <person name="Hahn C."/>
            <person name="Resl P."/>
        </authorList>
    </citation>
    <scope>NUCLEOTIDE SEQUENCE [LARGE SCALE GENOMIC DNA]</scope>
    <source>
        <strain evidence="3">EGGRZ-B1_66</strain>
        <tissue evidence="3">Body</tissue>
    </source>
</reference>
<dbReference type="SUPFAM" id="SSF50729">
    <property type="entry name" value="PH domain-like"/>
    <property type="match status" value="1"/>
</dbReference>
<accession>A0ABD2Q699</accession>
<dbReference type="PANTHER" id="PTHR14336">
    <property type="entry name" value="TANDEM PH DOMAIN CONTAINING PROTEIN"/>
    <property type="match status" value="1"/>
</dbReference>
<proteinExistence type="predicted"/>
<dbReference type="PROSITE" id="PS50003">
    <property type="entry name" value="PH_DOMAIN"/>
    <property type="match status" value="1"/>
</dbReference>
<name>A0ABD2Q699_9PLAT</name>
<evidence type="ECO:0000313" key="4">
    <source>
        <dbReference type="Proteomes" id="UP001626550"/>
    </source>
</evidence>
<evidence type="ECO:0000256" key="1">
    <source>
        <dbReference type="SAM" id="MobiDB-lite"/>
    </source>
</evidence>
<feature type="compositionally biased region" description="Polar residues" evidence="1">
    <location>
        <begin position="105"/>
        <end position="114"/>
    </location>
</feature>
<dbReference type="AlphaFoldDB" id="A0ABD2Q699"/>
<gene>
    <name evidence="3" type="primary">CYTH1_1</name>
    <name evidence="3" type="ORF">Ciccas_007681</name>
</gene>
<feature type="region of interest" description="Disordered" evidence="1">
    <location>
        <begin position="92"/>
        <end position="117"/>
    </location>
</feature>
<dbReference type="SMART" id="SM00233">
    <property type="entry name" value="PH"/>
    <property type="match status" value="1"/>
</dbReference>
<sequence length="187" mass="20869">MKPIRSNRVNPSQYGNVIMKGWLLKWAGRLKTWKKRWFVLTDLYLLYYLTPGKPAKGEISLNAAQVQVVQEPGREFTFSLFPPLGHREMMPQSPFFNAHPHEASAPNSSSSNGTPELEGSLPYNLPALCRMAAGSVDERDAWVKEIQLAVKNLSRQASTSGASLHTTASNFSLLQKFNTGNADIHRL</sequence>
<dbReference type="Pfam" id="PF00169">
    <property type="entry name" value="PH"/>
    <property type="match status" value="1"/>
</dbReference>
<evidence type="ECO:0000313" key="3">
    <source>
        <dbReference type="EMBL" id="KAL3313716.1"/>
    </source>
</evidence>
<dbReference type="InterPro" id="IPR001849">
    <property type="entry name" value="PH_domain"/>
</dbReference>
<feature type="domain" description="PH" evidence="2">
    <location>
        <begin position="16"/>
        <end position="151"/>
    </location>
</feature>
<protein>
    <submittedName>
        <fullName evidence="3">Cytohesin-1</fullName>
    </submittedName>
</protein>
<comment type="caution">
    <text evidence="3">The sequence shown here is derived from an EMBL/GenBank/DDBJ whole genome shotgun (WGS) entry which is preliminary data.</text>
</comment>
<dbReference type="EMBL" id="JBJKFK010001216">
    <property type="protein sequence ID" value="KAL3313716.1"/>
    <property type="molecule type" value="Genomic_DNA"/>
</dbReference>
<dbReference type="Gene3D" id="2.30.29.30">
    <property type="entry name" value="Pleckstrin-homology domain (PH domain)/Phosphotyrosine-binding domain (PTB)"/>
    <property type="match status" value="1"/>
</dbReference>
<dbReference type="PANTHER" id="PTHR14336:SF15">
    <property type="entry name" value="DUAL ADAPTER FOR PHOSPHOTYROSINE AND 3-PHOSPHOTYROSINE AND 3-PHOSPHOINOSITIDE"/>
    <property type="match status" value="1"/>
</dbReference>
<dbReference type="InterPro" id="IPR011993">
    <property type="entry name" value="PH-like_dom_sf"/>
</dbReference>
<dbReference type="Proteomes" id="UP001626550">
    <property type="component" value="Unassembled WGS sequence"/>
</dbReference>
<evidence type="ECO:0000259" key="2">
    <source>
        <dbReference type="PROSITE" id="PS50003"/>
    </source>
</evidence>